<feature type="domain" description="Recombinase" evidence="1">
    <location>
        <begin position="121"/>
        <end position="282"/>
    </location>
</feature>
<dbReference type="Gene3D" id="3.90.1750.20">
    <property type="entry name" value="Putative Large Serine Recombinase, Chain B, Domain 2"/>
    <property type="match status" value="1"/>
</dbReference>
<dbReference type="InterPro" id="IPR050639">
    <property type="entry name" value="SSR_resolvase"/>
</dbReference>
<accession>C7QDG2</accession>
<dbReference type="InterPro" id="IPR011109">
    <property type="entry name" value="DNA_bind_recombinase_dom"/>
</dbReference>
<dbReference type="Pfam" id="PF07508">
    <property type="entry name" value="Recombinase"/>
    <property type="match status" value="1"/>
</dbReference>
<keyword evidence="3" id="KW-1185">Reference proteome</keyword>
<reference evidence="2 3" key="1">
    <citation type="journal article" date="2009" name="Stand. Genomic Sci.">
        <title>Complete genome sequence of Catenulispora acidiphila type strain (ID 139908).</title>
        <authorList>
            <person name="Copeland A."/>
            <person name="Lapidus A."/>
            <person name="Glavina Del Rio T."/>
            <person name="Nolan M."/>
            <person name="Lucas S."/>
            <person name="Chen F."/>
            <person name="Tice H."/>
            <person name="Cheng J.F."/>
            <person name="Bruce D."/>
            <person name="Goodwin L."/>
            <person name="Pitluck S."/>
            <person name="Mikhailova N."/>
            <person name="Pati A."/>
            <person name="Ivanova N."/>
            <person name="Mavromatis K."/>
            <person name="Chen A."/>
            <person name="Palaniappan K."/>
            <person name="Chain P."/>
            <person name="Land M."/>
            <person name="Hauser L."/>
            <person name="Chang Y.J."/>
            <person name="Jeffries C.D."/>
            <person name="Chertkov O."/>
            <person name="Brettin T."/>
            <person name="Detter J.C."/>
            <person name="Han C."/>
            <person name="Ali Z."/>
            <person name="Tindall B.J."/>
            <person name="Goker M."/>
            <person name="Bristow J."/>
            <person name="Eisen J.A."/>
            <person name="Markowitz V."/>
            <person name="Hugenholtz P."/>
            <person name="Kyrpides N.C."/>
            <person name="Klenk H.P."/>
        </authorList>
    </citation>
    <scope>NUCLEOTIDE SEQUENCE [LARGE SCALE GENOMIC DNA]</scope>
    <source>
        <strain evidence="3">DSM 44928 / JCM 14897 / NBRC 102108 / NRRL B-24433 / ID139908</strain>
    </source>
</reference>
<dbReference type="EMBL" id="CP001700">
    <property type="protein sequence ID" value="ACU72755.1"/>
    <property type="molecule type" value="Genomic_DNA"/>
</dbReference>
<evidence type="ECO:0000313" key="3">
    <source>
        <dbReference type="Proteomes" id="UP000000851"/>
    </source>
</evidence>
<dbReference type="PROSITE" id="PS51737">
    <property type="entry name" value="RECOMBINASE_DNA_BIND"/>
    <property type="match status" value="1"/>
</dbReference>
<dbReference type="GO" id="GO:0000150">
    <property type="term" value="F:DNA strand exchange activity"/>
    <property type="evidence" value="ECO:0007669"/>
    <property type="project" value="InterPro"/>
</dbReference>
<dbReference type="HOGENOM" id="CLU_022362_1_0_11"/>
<evidence type="ECO:0000259" key="1">
    <source>
        <dbReference type="PROSITE" id="PS51737"/>
    </source>
</evidence>
<evidence type="ECO:0000313" key="2">
    <source>
        <dbReference type="EMBL" id="ACU72755.1"/>
    </source>
</evidence>
<dbReference type="PANTHER" id="PTHR30461">
    <property type="entry name" value="DNA-INVERTASE FROM LAMBDOID PROPHAGE"/>
    <property type="match status" value="1"/>
</dbReference>
<gene>
    <name evidence="2" type="ordered locus">Caci_3861</name>
</gene>
<dbReference type="GO" id="GO:0003677">
    <property type="term" value="F:DNA binding"/>
    <property type="evidence" value="ECO:0007669"/>
    <property type="project" value="InterPro"/>
</dbReference>
<dbReference type="STRING" id="479433.Caci_3861"/>
<proteinExistence type="predicted"/>
<protein>
    <submittedName>
        <fullName evidence="2">Recombinase</fullName>
    </submittedName>
</protein>
<dbReference type="eggNOG" id="COG1996">
    <property type="taxonomic scope" value="Bacteria"/>
</dbReference>
<dbReference type="KEGG" id="cai:Caci_3861"/>
<name>C7QDG2_CATAD</name>
<dbReference type="AlphaFoldDB" id="C7QDG2"/>
<dbReference type="Proteomes" id="UP000000851">
    <property type="component" value="Chromosome"/>
</dbReference>
<dbReference type="InParanoid" id="C7QDG2"/>
<organism evidence="2 3">
    <name type="scientific">Catenulispora acidiphila (strain DSM 44928 / JCM 14897 / NBRC 102108 / NRRL B-24433 / ID139908)</name>
    <dbReference type="NCBI Taxonomy" id="479433"/>
    <lineage>
        <taxon>Bacteria</taxon>
        <taxon>Bacillati</taxon>
        <taxon>Actinomycetota</taxon>
        <taxon>Actinomycetes</taxon>
        <taxon>Catenulisporales</taxon>
        <taxon>Catenulisporaceae</taxon>
        <taxon>Catenulispora</taxon>
    </lineage>
</organism>
<sequence length="409" mass="45665">MPVCQSPQSLAVHSQLHPIKWRSILADPDRGFDAVVIGSHERAFSGNQYSLVAPLLALHGVQLWMPELGGRVDPALDTIEDLMALLGILSRREVQRARRRVINAMTVQVSEQGRYEGGRVPYGLRLVEAGPHPNRRLARRGICLQKFDTDPDTAPIVAGIFARRLEGFSLARIARDLNNQHIPCPSAEDPEANPHRTGAGWTLGTVREILLNPVYTGRMIWGRSRTDRDLADAGNTALGHREVRRRNGPEQWVISQRRTHSAIVSDTDFIAVQNLHAEHAQATHDYRLKGLLRCAICERAFEGHWVNDTPGYRCRHGHRSVKDAATPRPKNVYLREDRVLAKLPLLHHRLTAAEPAAAITGATASAARAVSPSPEEVIDYLRAHAIVLRFDRRTRTLETSSEHPVRITI</sequence>
<dbReference type="PANTHER" id="PTHR30461:SF23">
    <property type="entry name" value="DNA RECOMBINASE-RELATED"/>
    <property type="match status" value="1"/>
</dbReference>
<dbReference type="InterPro" id="IPR038109">
    <property type="entry name" value="DNA_bind_recomb_sf"/>
</dbReference>